<feature type="repeat" description="TPR" evidence="3">
    <location>
        <begin position="194"/>
        <end position="227"/>
    </location>
</feature>
<dbReference type="GO" id="GO:0005886">
    <property type="term" value="C:plasma membrane"/>
    <property type="evidence" value="ECO:0007669"/>
    <property type="project" value="TreeGrafter"/>
</dbReference>
<dbReference type="NCBIfam" id="TIGR03142">
    <property type="entry name" value="cytochro_ccmI"/>
    <property type="match status" value="1"/>
</dbReference>
<dbReference type="Pfam" id="PF23892">
    <property type="entry name" value="Ig_CycH"/>
    <property type="match status" value="1"/>
</dbReference>
<accession>A0A918NKN5</accession>
<evidence type="ECO:0000256" key="2">
    <source>
        <dbReference type="ARBA" id="ARBA00022748"/>
    </source>
</evidence>
<reference evidence="6" key="2">
    <citation type="submission" date="2020-09" db="EMBL/GenBank/DDBJ databases">
        <authorList>
            <person name="Sun Q."/>
            <person name="Kim S."/>
        </authorList>
    </citation>
    <scope>NUCLEOTIDE SEQUENCE</scope>
    <source>
        <strain evidence="6">KCTC 22169</strain>
    </source>
</reference>
<evidence type="ECO:0000256" key="4">
    <source>
        <dbReference type="SAM" id="Phobius"/>
    </source>
</evidence>
<dbReference type="EMBL" id="BMXR01000022">
    <property type="protein sequence ID" value="GGX75679.1"/>
    <property type="molecule type" value="Genomic_DNA"/>
</dbReference>
<evidence type="ECO:0000313" key="6">
    <source>
        <dbReference type="EMBL" id="GGX75679.1"/>
    </source>
</evidence>
<dbReference type="Pfam" id="PF13424">
    <property type="entry name" value="TPR_12"/>
    <property type="match status" value="1"/>
</dbReference>
<reference evidence="6" key="1">
    <citation type="journal article" date="2014" name="Int. J. Syst. Evol. Microbiol.">
        <title>Complete genome sequence of Corynebacterium casei LMG S-19264T (=DSM 44701T), isolated from a smear-ripened cheese.</title>
        <authorList>
            <consortium name="US DOE Joint Genome Institute (JGI-PGF)"/>
            <person name="Walter F."/>
            <person name="Albersmeier A."/>
            <person name="Kalinowski J."/>
            <person name="Ruckert C."/>
        </authorList>
    </citation>
    <scope>NUCLEOTIDE SEQUENCE</scope>
    <source>
        <strain evidence="6">KCTC 22169</strain>
    </source>
</reference>
<dbReference type="InterPro" id="IPR056412">
    <property type="entry name" value="Ig_CycH"/>
</dbReference>
<protein>
    <submittedName>
        <fullName evidence="6">Cytochrome c-type biogenesis protein CycH</fullName>
    </submittedName>
</protein>
<proteinExistence type="predicted"/>
<sequence length="402" mass="44696">MTVFILMVLAAWFFVFLAIRTSHVASGRDSIDEAIAIHKERLASLETQHRNGELDPEDYRQFRDETERALLEDTRKQGEAKQYKPMPWSIAIVILVMVGGASFWLYQSWGASDAVEVRRSFIELASAEQPTEAQLKETLTGYKKLLEDHPEDLEGWFRLANMQMELGQYVDAQPSLERVLTLLRTGQRSAEDEATVLAYLGQSLWAQQQNQAALDRFEEALEFNAQHTLALGFAGRLSYELGNYRDSIDYWSRLKRLAGEQADTRVIDEFINRSQAALAEQGIDYEAATGPEVSVQVSLPTAWEGLPDTAALFVYARPPGGRMPLAVKRLPVNAQQNTIVLTDADAMGGMGGLTGQAEVELTARVSFQGTAERSPGDWVAEPVVVDLAENDSPSVSLQVEQP</sequence>
<dbReference type="InterPro" id="IPR019734">
    <property type="entry name" value="TPR_rpt"/>
</dbReference>
<comment type="subcellular location">
    <subcellularLocation>
        <location evidence="1">Cell envelope</location>
    </subcellularLocation>
</comment>
<evidence type="ECO:0000256" key="3">
    <source>
        <dbReference type="PROSITE-ProRule" id="PRU00339"/>
    </source>
</evidence>
<dbReference type="InterPro" id="IPR017560">
    <property type="entry name" value="Cyt_c_biogenesis_CcmI"/>
</dbReference>
<keyword evidence="4" id="KW-1133">Transmembrane helix</keyword>
<dbReference type="AlphaFoldDB" id="A0A918NKN5"/>
<dbReference type="Gene3D" id="1.25.40.10">
    <property type="entry name" value="Tetratricopeptide repeat domain"/>
    <property type="match status" value="1"/>
</dbReference>
<dbReference type="PANTHER" id="PTHR47870">
    <property type="entry name" value="CYTOCHROME C-TYPE BIOGENESIS PROTEIN CCMH"/>
    <property type="match status" value="1"/>
</dbReference>
<dbReference type="SMART" id="SM00028">
    <property type="entry name" value="TPR"/>
    <property type="match status" value="3"/>
</dbReference>
<dbReference type="SUPFAM" id="SSF48452">
    <property type="entry name" value="TPR-like"/>
    <property type="match status" value="1"/>
</dbReference>
<dbReference type="GO" id="GO:0017004">
    <property type="term" value="P:cytochrome complex assembly"/>
    <property type="evidence" value="ECO:0007669"/>
    <property type="project" value="UniProtKB-KW"/>
</dbReference>
<dbReference type="PANTHER" id="PTHR47870:SF1">
    <property type="entry name" value="CYTOCHROME C-TYPE BIOGENESIS PROTEIN CCMH"/>
    <property type="match status" value="1"/>
</dbReference>
<feature type="domain" description="Cytochrome c-type biogenesis protein H Ig-like" evidence="5">
    <location>
        <begin position="293"/>
        <end position="394"/>
    </location>
</feature>
<dbReference type="InterPro" id="IPR011990">
    <property type="entry name" value="TPR-like_helical_dom_sf"/>
</dbReference>
<keyword evidence="4" id="KW-0812">Transmembrane</keyword>
<name>A0A918NKN5_9GAMM</name>
<dbReference type="RefSeq" id="WP_189613722.1">
    <property type="nucleotide sequence ID" value="NZ_BMXR01000022.1"/>
</dbReference>
<comment type="caution">
    <text evidence="6">The sequence shown here is derived from an EMBL/GenBank/DDBJ whole genome shotgun (WGS) entry which is preliminary data.</text>
</comment>
<feature type="transmembrane region" description="Helical" evidence="4">
    <location>
        <begin position="86"/>
        <end position="106"/>
    </location>
</feature>
<dbReference type="GO" id="GO:0030313">
    <property type="term" value="C:cell envelope"/>
    <property type="evidence" value="ECO:0007669"/>
    <property type="project" value="UniProtKB-SubCell"/>
</dbReference>
<dbReference type="PROSITE" id="PS50005">
    <property type="entry name" value="TPR"/>
    <property type="match status" value="1"/>
</dbReference>
<dbReference type="InterPro" id="IPR051263">
    <property type="entry name" value="C-type_cytochrome_biogenesis"/>
</dbReference>
<evidence type="ECO:0000259" key="5">
    <source>
        <dbReference type="Pfam" id="PF23892"/>
    </source>
</evidence>
<dbReference type="Proteomes" id="UP000626148">
    <property type="component" value="Unassembled WGS sequence"/>
</dbReference>
<keyword evidence="7" id="KW-1185">Reference proteome</keyword>
<evidence type="ECO:0000313" key="7">
    <source>
        <dbReference type="Proteomes" id="UP000626148"/>
    </source>
</evidence>
<keyword evidence="4" id="KW-0472">Membrane</keyword>
<evidence type="ECO:0000256" key="1">
    <source>
        <dbReference type="ARBA" id="ARBA00004196"/>
    </source>
</evidence>
<gene>
    <name evidence="6" type="primary">cycH</name>
    <name evidence="6" type="ORF">GCM10007392_48470</name>
</gene>
<keyword evidence="3" id="KW-0802">TPR repeat</keyword>
<keyword evidence="2" id="KW-0201">Cytochrome c-type biogenesis</keyword>
<organism evidence="6 7">
    <name type="scientific">Saccharospirillum salsuginis</name>
    <dbReference type="NCBI Taxonomy" id="418750"/>
    <lineage>
        <taxon>Bacteria</taxon>
        <taxon>Pseudomonadati</taxon>
        <taxon>Pseudomonadota</taxon>
        <taxon>Gammaproteobacteria</taxon>
        <taxon>Oceanospirillales</taxon>
        <taxon>Saccharospirillaceae</taxon>
        <taxon>Saccharospirillum</taxon>
    </lineage>
</organism>